<evidence type="ECO:0000256" key="7">
    <source>
        <dbReference type="ARBA" id="ARBA00022943"/>
    </source>
</evidence>
<feature type="compositionally biased region" description="Low complexity" evidence="10">
    <location>
        <begin position="833"/>
        <end position="845"/>
    </location>
</feature>
<dbReference type="Pfam" id="PF02174">
    <property type="entry name" value="IRS"/>
    <property type="match status" value="1"/>
</dbReference>
<dbReference type="SMART" id="SM01244">
    <property type="entry name" value="IRS"/>
    <property type="match status" value="1"/>
</dbReference>
<reference evidence="13" key="1">
    <citation type="submission" date="2020-07" db="EMBL/GenBank/DDBJ databases">
        <title>Multicomponent nature underlies the extraordinary mechanical properties of spider dragline silk.</title>
        <authorList>
            <person name="Kono N."/>
            <person name="Nakamura H."/>
            <person name="Mori M."/>
            <person name="Yoshida Y."/>
            <person name="Ohtoshi R."/>
            <person name="Malay A.D."/>
            <person name="Moran D.A.P."/>
            <person name="Tomita M."/>
            <person name="Numata K."/>
            <person name="Arakawa K."/>
        </authorList>
    </citation>
    <scope>NUCLEOTIDE SEQUENCE</scope>
</reference>
<feature type="region of interest" description="Disordered" evidence="10">
    <location>
        <begin position="664"/>
        <end position="694"/>
    </location>
</feature>
<dbReference type="EMBL" id="BMAO01026661">
    <property type="protein sequence ID" value="GFR11370.1"/>
    <property type="molecule type" value="Genomic_DNA"/>
</dbReference>
<dbReference type="InterPro" id="IPR002404">
    <property type="entry name" value="IRS_PTB"/>
</dbReference>
<accession>A0A8X6IUH1</accession>
<keyword evidence="7" id="KW-0896">Oogenesis</keyword>
<protein>
    <recommendedName>
        <fullName evidence="2">Insulin receptor substrate 1</fullName>
    </recommendedName>
    <alternativeName>
        <fullName evidence="8">Protein chico</fullName>
    </alternativeName>
</protein>
<feature type="region of interest" description="Disordered" evidence="10">
    <location>
        <begin position="948"/>
        <end position="997"/>
    </location>
</feature>
<feature type="compositionally biased region" description="Low complexity" evidence="10">
    <location>
        <begin position="961"/>
        <end position="981"/>
    </location>
</feature>
<comment type="caution">
    <text evidence="13">The sequence shown here is derived from an EMBL/GenBank/DDBJ whole genome shotgun (WGS) entry which is preliminary data.</text>
</comment>
<evidence type="ECO:0000256" key="5">
    <source>
        <dbReference type="ARBA" id="ARBA00022737"/>
    </source>
</evidence>
<comment type="function">
    <text evidence="9">Activates phosphatidylinositol 3-kinase when bound to the regulatory p85 subunit. May mediate the control of various cellular processes by insulin-like peptides. When phosphorylated by the insulin receptor binds specifically to various cellular proteins containing SH2 domains. Involved in control of cell proliferation, cell size, and body and organ growth throughout development. Also has a role in a signaling pathway controlling the physiological response required to endure periods of low nutrient conditions. Insulin/insulin-like growth factor (IGF) signaling pathway has a role in regulating aging and is necessary in the ovary for vitellogenic maturation.</text>
</comment>
<organism evidence="13 14">
    <name type="scientific">Trichonephila clavata</name>
    <name type="common">Joro spider</name>
    <name type="synonym">Nephila clavata</name>
    <dbReference type="NCBI Taxonomy" id="2740835"/>
    <lineage>
        <taxon>Eukaryota</taxon>
        <taxon>Metazoa</taxon>
        <taxon>Ecdysozoa</taxon>
        <taxon>Arthropoda</taxon>
        <taxon>Chelicerata</taxon>
        <taxon>Arachnida</taxon>
        <taxon>Araneae</taxon>
        <taxon>Araneomorphae</taxon>
        <taxon>Entelegynae</taxon>
        <taxon>Araneoidea</taxon>
        <taxon>Nephilidae</taxon>
        <taxon>Trichonephila</taxon>
    </lineage>
</organism>
<dbReference type="AlphaFoldDB" id="A0A8X6IUH1"/>
<dbReference type="GO" id="GO:0048477">
    <property type="term" value="P:oogenesis"/>
    <property type="evidence" value="ECO:0007669"/>
    <property type="project" value="UniProtKB-KW"/>
</dbReference>
<dbReference type="OrthoDB" id="946068at2759"/>
<gene>
    <name evidence="13" type="primary">irs2-a</name>
    <name evidence="13" type="ORF">TNCT_628791</name>
</gene>
<dbReference type="SMART" id="SM00233">
    <property type="entry name" value="PH"/>
    <property type="match status" value="1"/>
</dbReference>
<evidence type="ECO:0000313" key="14">
    <source>
        <dbReference type="Proteomes" id="UP000887116"/>
    </source>
</evidence>
<feature type="region of interest" description="Disordered" evidence="10">
    <location>
        <begin position="1049"/>
        <end position="1075"/>
    </location>
</feature>
<evidence type="ECO:0000256" key="8">
    <source>
        <dbReference type="ARBA" id="ARBA00033282"/>
    </source>
</evidence>
<dbReference type="PROSITE" id="PS50003">
    <property type="entry name" value="PH_DOMAIN"/>
    <property type="match status" value="1"/>
</dbReference>
<evidence type="ECO:0000256" key="4">
    <source>
        <dbReference type="ARBA" id="ARBA00022604"/>
    </source>
</evidence>
<evidence type="ECO:0000256" key="9">
    <source>
        <dbReference type="ARBA" id="ARBA00046145"/>
    </source>
</evidence>
<dbReference type="InterPro" id="IPR001849">
    <property type="entry name" value="PH_domain"/>
</dbReference>
<feature type="domain" description="IRS-type PTB" evidence="12">
    <location>
        <begin position="160"/>
        <end position="266"/>
    </location>
</feature>
<evidence type="ECO:0000256" key="1">
    <source>
        <dbReference type="ARBA" id="ARBA00011440"/>
    </source>
</evidence>
<keyword evidence="14" id="KW-1185">Reference proteome</keyword>
<feature type="region of interest" description="Disordered" evidence="10">
    <location>
        <begin position="616"/>
        <end position="636"/>
    </location>
</feature>
<feature type="region of interest" description="Disordered" evidence="10">
    <location>
        <begin position="561"/>
        <end position="583"/>
    </location>
</feature>
<evidence type="ECO:0000313" key="13">
    <source>
        <dbReference type="EMBL" id="GFR11370.1"/>
    </source>
</evidence>
<dbReference type="PRINTS" id="PR00628">
    <property type="entry name" value="INSULINRSI"/>
</dbReference>
<evidence type="ECO:0000259" key="12">
    <source>
        <dbReference type="PROSITE" id="PS51064"/>
    </source>
</evidence>
<evidence type="ECO:0000256" key="2">
    <source>
        <dbReference type="ARBA" id="ARBA00015710"/>
    </source>
</evidence>
<feature type="compositionally biased region" description="Low complexity" evidence="10">
    <location>
        <begin position="785"/>
        <end position="800"/>
    </location>
</feature>
<feature type="domain" description="PH" evidence="11">
    <location>
        <begin position="44"/>
        <end position="145"/>
    </location>
</feature>
<keyword evidence="5" id="KW-0677">Repeat</keyword>
<dbReference type="GO" id="GO:0043548">
    <property type="term" value="F:phosphatidylinositol 3-kinase binding"/>
    <property type="evidence" value="ECO:0007669"/>
    <property type="project" value="TreeGrafter"/>
</dbReference>
<evidence type="ECO:0000256" key="3">
    <source>
        <dbReference type="ARBA" id="ARBA00022553"/>
    </source>
</evidence>
<dbReference type="CDD" id="cd01204">
    <property type="entry name" value="PTB_IRS"/>
    <property type="match status" value="1"/>
</dbReference>
<keyword evidence="6" id="KW-0221">Differentiation</keyword>
<dbReference type="Pfam" id="PF00169">
    <property type="entry name" value="PH"/>
    <property type="match status" value="1"/>
</dbReference>
<evidence type="ECO:0000256" key="6">
    <source>
        <dbReference type="ARBA" id="ARBA00022782"/>
    </source>
</evidence>
<name>A0A8X6IUH1_TRICU</name>
<dbReference type="GO" id="GO:0005829">
    <property type="term" value="C:cytosol"/>
    <property type="evidence" value="ECO:0007669"/>
    <property type="project" value="TreeGrafter"/>
</dbReference>
<keyword evidence="4" id="KW-0341">Growth regulation</keyword>
<dbReference type="PANTHER" id="PTHR10614:SF13">
    <property type="entry name" value="INSULIN RECEPTOR SUBSTRATE 1"/>
    <property type="match status" value="1"/>
</dbReference>
<feature type="compositionally biased region" description="Polar residues" evidence="10">
    <location>
        <begin position="754"/>
        <end position="784"/>
    </location>
</feature>
<sequence>MQSFEKRIVAVRIFLSHPSLQLLIWWKEDRNSLNTLIGSNLPQDVKKAGILRKLKTMKKKYFVLRTESESGPARLEYYDNEKKFKAGGSAKRSISIKTCFNINRKIDAKHKLAIALYTKDDCFSVVADSESSQEEWLNAMLELQLDGPCLNGGAKLKPKFEHVWQVTVGDKSLASSRNMKGLYRLCLTPSALALIKVDQTDKPETLEFPLMSIRRCGHTNNYFVIELGRSSVTGAGELWLETEDVVIAQNMHEVTLNAMKSCREHEDLGPLTRPRSASNSENSRPIATRRPVAVVSPQAISYGSIRDRCDSMPSRPRTISEGQEINNRGYYAPPGHMLDSLRPHSGFSRTVSYSPPTLPNPLSPVSATCSTDSAGSSLSIDEFDAGQQTDFAHSRYIHSHPTDGALHTEPPIKEEQIDEYMPMSVGSDTESYLHMAPMSCSAPTGPSVYLHLNSTDSMNSSSLPPIAQDNDYMEMKSPTEGYINMSPVGATLDVQGSKSSLSLDTSNDSNQTKDGYIHMAPIRDHYSSSLSSTGQEGYLDMAPLSSSLPKAFPVIINHNSSLSSRKDSSSKLSETSISTQSSTNLEDFPLDKVKSFLADTDDTSCDSYIRPVRAYSMGSRPQPKKSHLPVQVDGSRIRAYSVGSQASGQKKGSPLERELSNLMRIDPRTGSKSSSAPLLNNRPPRIRSSTSRGEVGEDLMEIDYNRAKYTSSGIDLLDSNFTIEPVGRSRSGSYSSSPNNAMKLLHDRDKAKSHSTGHSCNSSRDDSQSTSDYLSMSPVSDNTKGFSRSSGSFTSQSTFSNNIQASTSKVTEPLHPPGDYVSLDPSCTYQKMNNNKSNSLLKPSSGSVLRHQRSRSPSSLASISPSTLLHIDIKNSKSLDQNKGIVDNNCQLNNLSKPESKSSDYMCMNYNQNSVSSQIPSEGGISNSQDLKEKDSEELLQNQLVNKKGHCLPPLQQVKESSLPSSPTSKSPSPQSQSVSSAGVLPKTPPPSPYYGAMPNALSGAPLMENVVRRLSQPSNKGVVLSAPNSRPNSVCGEIRLNYASLELPPSSEDDIKGTGTKLRKSVEGETKEAPLTYAQIDFSPVKQKSFQDSDSLSHL</sequence>
<dbReference type="PROSITE" id="PS51064">
    <property type="entry name" value="IRS_PTB"/>
    <property type="match status" value="1"/>
</dbReference>
<dbReference type="PANTHER" id="PTHR10614">
    <property type="entry name" value="INSULIN RECEPTOR SUBSTRATE"/>
    <property type="match status" value="1"/>
</dbReference>
<feature type="region of interest" description="Disordered" evidence="10">
    <location>
        <begin position="748"/>
        <end position="862"/>
    </location>
</feature>
<evidence type="ECO:0000256" key="10">
    <source>
        <dbReference type="SAM" id="MobiDB-lite"/>
    </source>
</evidence>
<dbReference type="Proteomes" id="UP000887116">
    <property type="component" value="Unassembled WGS sequence"/>
</dbReference>
<dbReference type="InterPro" id="IPR011993">
    <property type="entry name" value="PH-like_dom_sf"/>
</dbReference>
<dbReference type="InterPro" id="IPR039011">
    <property type="entry name" value="IRS"/>
</dbReference>
<feature type="compositionally biased region" description="Polar residues" evidence="10">
    <location>
        <begin position="275"/>
        <end position="285"/>
    </location>
</feature>
<keyword evidence="13" id="KW-0675">Receptor</keyword>
<evidence type="ECO:0000259" key="11">
    <source>
        <dbReference type="PROSITE" id="PS50003"/>
    </source>
</evidence>
<dbReference type="GO" id="GO:0005886">
    <property type="term" value="C:plasma membrane"/>
    <property type="evidence" value="ECO:0007669"/>
    <property type="project" value="TreeGrafter"/>
</dbReference>
<dbReference type="Gene3D" id="2.30.29.30">
    <property type="entry name" value="Pleckstrin-homology domain (PH domain)/Phosphotyrosine-binding domain (PTB)"/>
    <property type="match status" value="2"/>
</dbReference>
<dbReference type="GO" id="GO:0008286">
    <property type="term" value="P:insulin receptor signaling pathway"/>
    <property type="evidence" value="ECO:0007669"/>
    <property type="project" value="InterPro"/>
</dbReference>
<keyword evidence="3" id="KW-0597">Phosphoprotein</keyword>
<dbReference type="SMART" id="SM00310">
    <property type="entry name" value="PTBI"/>
    <property type="match status" value="1"/>
</dbReference>
<proteinExistence type="predicted"/>
<feature type="compositionally biased region" description="Low complexity" evidence="10">
    <location>
        <begin position="570"/>
        <end position="582"/>
    </location>
</feature>
<dbReference type="GO" id="GO:0005158">
    <property type="term" value="F:insulin receptor binding"/>
    <property type="evidence" value="ECO:0007669"/>
    <property type="project" value="InterPro"/>
</dbReference>
<dbReference type="SUPFAM" id="SSF50729">
    <property type="entry name" value="PH domain-like"/>
    <property type="match status" value="2"/>
</dbReference>
<feature type="region of interest" description="Disordered" evidence="10">
    <location>
        <begin position="267"/>
        <end position="286"/>
    </location>
</feature>
<feature type="compositionally biased region" description="Polar residues" evidence="10">
    <location>
        <begin position="801"/>
        <end position="810"/>
    </location>
</feature>
<dbReference type="CDD" id="cd01257">
    <property type="entry name" value="PH_IRS"/>
    <property type="match status" value="1"/>
</dbReference>
<comment type="subunit">
    <text evidence="1">Bindings to phosphatidylinositol 3-kinase and SHP2.</text>
</comment>